<evidence type="ECO:0000313" key="1">
    <source>
        <dbReference type="EMBL" id="KAK3881458.1"/>
    </source>
</evidence>
<dbReference type="GO" id="GO:0003676">
    <property type="term" value="F:nucleic acid binding"/>
    <property type="evidence" value="ECO:0007669"/>
    <property type="project" value="InterPro"/>
</dbReference>
<sequence>MAQDPHKLSLRSRLVAKRQAGMSVAAIAEDEAKAADLNPIENCWAMMVNSWAQGQERTHQALVQHCMHDWERLRRRQGDIYNTVASLPSRMQEVINNEGRWTHY</sequence>
<proteinExistence type="predicted"/>
<protein>
    <submittedName>
        <fullName evidence="1">Uncharacterized protein</fullName>
    </submittedName>
</protein>
<organism evidence="1 2">
    <name type="scientific">Petrolisthes cinctipes</name>
    <name type="common">Flat porcelain crab</name>
    <dbReference type="NCBI Taxonomy" id="88211"/>
    <lineage>
        <taxon>Eukaryota</taxon>
        <taxon>Metazoa</taxon>
        <taxon>Ecdysozoa</taxon>
        <taxon>Arthropoda</taxon>
        <taxon>Crustacea</taxon>
        <taxon>Multicrustacea</taxon>
        <taxon>Malacostraca</taxon>
        <taxon>Eumalacostraca</taxon>
        <taxon>Eucarida</taxon>
        <taxon>Decapoda</taxon>
        <taxon>Pleocyemata</taxon>
        <taxon>Anomura</taxon>
        <taxon>Galatheoidea</taxon>
        <taxon>Porcellanidae</taxon>
        <taxon>Petrolisthes</taxon>
    </lineage>
</organism>
<dbReference type="Proteomes" id="UP001286313">
    <property type="component" value="Unassembled WGS sequence"/>
</dbReference>
<gene>
    <name evidence="1" type="ORF">Pcinc_014114</name>
</gene>
<dbReference type="InterPro" id="IPR036397">
    <property type="entry name" value="RNaseH_sf"/>
</dbReference>
<comment type="caution">
    <text evidence="1">The sequence shown here is derived from an EMBL/GenBank/DDBJ whole genome shotgun (WGS) entry which is preliminary data.</text>
</comment>
<evidence type="ECO:0000313" key="2">
    <source>
        <dbReference type="Proteomes" id="UP001286313"/>
    </source>
</evidence>
<accession>A0AAE1FVI7</accession>
<reference evidence="1" key="1">
    <citation type="submission" date="2023-10" db="EMBL/GenBank/DDBJ databases">
        <title>Genome assemblies of two species of porcelain crab, Petrolisthes cinctipes and Petrolisthes manimaculis (Anomura: Porcellanidae).</title>
        <authorList>
            <person name="Angst P."/>
        </authorList>
    </citation>
    <scope>NUCLEOTIDE SEQUENCE</scope>
    <source>
        <strain evidence="1">PB745_01</strain>
        <tissue evidence="1">Gill</tissue>
    </source>
</reference>
<dbReference type="AlphaFoldDB" id="A0AAE1FVI7"/>
<dbReference type="Gene3D" id="3.30.420.10">
    <property type="entry name" value="Ribonuclease H-like superfamily/Ribonuclease H"/>
    <property type="match status" value="1"/>
</dbReference>
<dbReference type="EMBL" id="JAWQEG010001216">
    <property type="protein sequence ID" value="KAK3881458.1"/>
    <property type="molecule type" value="Genomic_DNA"/>
</dbReference>
<name>A0AAE1FVI7_PETCI</name>
<keyword evidence="2" id="KW-1185">Reference proteome</keyword>